<keyword evidence="2" id="KW-1185">Reference proteome</keyword>
<accession>A0ACB0LK39</accession>
<name>A0ACB0LK39_TRIPR</name>
<evidence type="ECO:0000313" key="2">
    <source>
        <dbReference type="Proteomes" id="UP001177021"/>
    </source>
</evidence>
<protein>
    <submittedName>
        <fullName evidence="1">Uncharacterized protein</fullName>
    </submittedName>
</protein>
<proteinExistence type="predicted"/>
<reference evidence="1" key="1">
    <citation type="submission" date="2023-10" db="EMBL/GenBank/DDBJ databases">
        <authorList>
            <person name="Rodriguez Cubillos JULIANA M."/>
            <person name="De Vega J."/>
        </authorList>
    </citation>
    <scope>NUCLEOTIDE SEQUENCE</scope>
</reference>
<evidence type="ECO:0000313" key="1">
    <source>
        <dbReference type="EMBL" id="CAJ2668778.1"/>
    </source>
</evidence>
<organism evidence="1 2">
    <name type="scientific">Trifolium pratense</name>
    <name type="common">Red clover</name>
    <dbReference type="NCBI Taxonomy" id="57577"/>
    <lineage>
        <taxon>Eukaryota</taxon>
        <taxon>Viridiplantae</taxon>
        <taxon>Streptophyta</taxon>
        <taxon>Embryophyta</taxon>
        <taxon>Tracheophyta</taxon>
        <taxon>Spermatophyta</taxon>
        <taxon>Magnoliopsida</taxon>
        <taxon>eudicotyledons</taxon>
        <taxon>Gunneridae</taxon>
        <taxon>Pentapetalae</taxon>
        <taxon>rosids</taxon>
        <taxon>fabids</taxon>
        <taxon>Fabales</taxon>
        <taxon>Fabaceae</taxon>
        <taxon>Papilionoideae</taxon>
        <taxon>50 kb inversion clade</taxon>
        <taxon>NPAAA clade</taxon>
        <taxon>Hologalegina</taxon>
        <taxon>IRL clade</taxon>
        <taxon>Trifolieae</taxon>
        <taxon>Trifolium</taxon>
    </lineage>
</organism>
<dbReference type="Proteomes" id="UP001177021">
    <property type="component" value="Unassembled WGS sequence"/>
</dbReference>
<comment type="caution">
    <text evidence="1">The sequence shown here is derived from an EMBL/GenBank/DDBJ whole genome shotgun (WGS) entry which is preliminary data.</text>
</comment>
<gene>
    <name evidence="1" type="ORF">MILVUS5_LOCUS33117</name>
</gene>
<sequence>MDINIGKSMKQGNKKSGGGLITKTWERCKSIGRGGHKSKYPSSVTPTTTRSKSWPNLRGGGEKGGKKGGVVAPEGCFSVYVGPQMQRFVIKTEYANHPLFKMLLEEAESEYGYSCQGPLALPCNVDVFYKVLMEMDSEAPPPPPHGCAFGNRSRSSYHLLSPSRMIVLNNF</sequence>
<dbReference type="EMBL" id="CASHSV030000615">
    <property type="protein sequence ID" value="CAJ2668778.1"/>
    <property type="molecule type" value="Genomic_DNA"/>
</dbReference>